<dbReference type="GO" id="GO:0003676">
    <property type="term" value="F:nucleic acid binding"/>
    <property type="evidence" value="ECO:0007669"/>
    <property type="project" value="InterPro"/>
</dbReference>
<evidence type="ECO:0000313" key="3">
    <source>
        <dbReference type="EMBL" id="ASV34567.1"/>
    </source>
</evidence>
<dbReference type="InterPro" id="IPR036397">
    <property type="entry name" value="RNaseH_sf"/>
</dbReference>
<evidence type="ECO:0000259" key="2">
    <source>
        <dbReference type="Pfam" id="PF13358"/>
    </source>
</evidence>
<dbReference type="SUPFAM" id="SSF46689">
    <property type="entry name" value="Homeodomain-like"/>
    <property type="match status" value="1"/>
</dbReference>
<dbReference type="InterPro" id="IPR047655">
    <property type="entry name" value="Transpos_IS630-like"/>
</dbReference>
<dbReference type="InterPro" id="IPR009057">
    <property type="entry name" value="Homeodomain-like_sf"/>
</dbReference>
<evidence type="ECO:0000313" key="4">
    <source>
        <dbReference type="Proteomes" id="UP000792865"/>
    </source>
</evidence>
<sequence length="273" mass="31511">MSYSVNFRQKVLSIREKEGLSIRATAKRFHVGTDTLRRWLKRIEPKPSGPRRGKMDKEAFIKDVAEYPDSYQRERAARFGVCPKAIWQALKRWGLTYKKTLRHPKANEEARQGFQEKIAGYQKQGKSLVYLDESGFAHDMPRLYGYATRGQRCFGTHDWQAKGRTNVIGALLGVTLIAVGLFNCSINSDVFYAWVTQLLLPALPHPCVMMMDNASFHKRKDIQHAILNAGHSIEYLPPYSPEFNPIEHTWAQAKRKRRELQCDINTLFSEHIM</sequence>
<feature type="domain" description="Tc1-like transposase DDE" evidence="2">
    <location>
        <begin position="128"/>
        <end position="259"/>
    </location>
</feature>
<dbReference type="InterPro" id="IPR002622">
    <property type="entry name" value="Transposase_14"/>
</dbReference>
<protein>
    <submittedName>
        <fullName evidence="3">IS630 family transposase</fullName>
    </submittedName>
</protein>
<proteinExistence type="predicted"/>
<geneLocation type="plasmid" evidence="3 4">
    <name>p3_M47_H.defensa</name>
</geneLocation>
<dbReference type="PANTHER" id="PTHR46564:SF1">
    <property type="entry name" value="TRANSPOSASE"/>
    <property type="match status" value="1"/>
</dbReference>
<dbReference type="InterPro" id="IPR038717">
    <property type="entry name" value="Tc1-like_DDE_dom"/>
</dbReference>
<evidence type="ECO:0000259" key="1">
    <source>
        <dbReference type="Pfam" id="PF01710"/>
    </source>
</evidence>
<dbReference type="PANTHER" id="PTHR46564">
    <property type="entry name" value="TRANSPOSASE"/>
    <property type="match status" value="1"/>
</dbReference>
<dbReference type="NCBIfam" id="NF033545">
    <property type="entry name" value="transpos_IS630"/>
    <property type="match status" value="1"/>
</dbReference>
<dbReference type="EMBL" id="CP022935">
    <property type="protein sequence ID" value="ASV34567.1"/>
    <property type="molecule type" value="Genomic_DNA"/>
</dbReference>
<dbReference type="Pfam" id="PF13358">
    <property type="entry name" value="DDE_3"/>
    <property type="match status" value="1"/>
</dbReference>
<accession>A0AAC9VM96</accession>
<dbReference type="AlphaFoldDB" id="A0AAC9VM96"/>
<organism evidence="3 4">
    <name type="scientific">Candidatus Williamhamiltonella defendens</name>
    <dbReference type="NCBI Taxonomy" id="138072"/>
    <lineage>
        <taxon>Bacteria</taxon>
        <taxon>Pseudomonadati</taxon>
        <taxon>Pseudomonadota</taxon>
        <taxon>Gammaproteobacteria</taxon>
        <taxon>Enterobacterales</taxon>
        <taxon>Enterobacteriaceae</taxon>
        <taxon>aphid secondary symbionts</taxon>
        <taxon>Candidatus Williamhamiltonella</taxon>
    </lineage>
</organism>
<reference evidence="3" key="1">
    <citation type="submission" date="2017-08" db="EMBL/GenBank/DDBJ databases">
        <title>Genome sequence of Candidatus Hamiltonella defensa from Acyrthosiphon pisum strain MI47.</title>
        <authorList>
            <person name="Patel V.A."/>
            <person name="Chevignon G."/>
            <person name="Russell J.A."/>
            <person name="Oliver K.M."/>
        </authorList>
    </citation>
    <scope>NUCLEOTIDE SEQUENCE</scope>
    <source>
        <strain evidence="3">MI47</strain>
        <plasmid evidence="3">p3_M47_H.defensa</plasmid>
    </source>
</reference>
<dbReference type="Proteomes" id="UP000792865">
    <property type="component" value="Plasmid p3_M47_H.defensa"/>
</dbReference>
<name>A0AAC9VM96_9ENTR</name>
<dbReference type="Pfam" id="PF01710">
    <property type="entry name" value="HTH_Tnp_IS630"/>
    <property type="match status" value="1"/>
</dbReference>
<dbReference type="Gene3D" id="3.30.420.10">
    <property type="entry name" value="Ribonuclease H-like superfamily/Ribonuclease H"/>
    <property type="match status" value="1"/>
</dbReference>
<keyword evidence="3" id="KW-0614">Plasmid</keyword>
<feature type="domain" description="Transposase Synechocystis PCC 6803" evidence="1">
    <location>
        <begin position="1"/>
        <end position="105"/>
    </location>
</feature>
<gene>
    <name evidence="3" type="ORF">CJJ18_11315</name>
</gene>